<evidence type="ECO:0000256" key="1">
    <source>
        <dbReference type="SAM" id="MobiDB-lite"/>
    </source>
</evidence>
<feature type="region of interest" description="Disordered" evidence="1">
    <location>
        <begin position="1"/>
        <end position="25"/>
    </location>
</feature>
<organism evidence="3 4">
    <name type="scientific">Prochlorothrix hollandica PCC 9006 = CALU 1027</name>
    <dbReference type="NCBI Taxonomy" id="317619"/>
    <lineage>
        <taxon>Bacteria</taxon>
        <taxon>Bacillati</taxon>
        <taxon>Cyanobacteriota</taxon>
        <taxon>Cyanophyceae</taxon>
        <taxon>Prochlorotrichales</taxon>
        <taxon>Prochlorotrichaceae</taxon>
        <taxon>Prochlorothrix</taxon>
    </lineage>
</organism>
<evidence type="ECO:0000313" key="4">
    <source>
        <dbReference type="Proteomes" id="UP000034681"/>
    </source>
</evidence>
<feature type="compositionally biased region" description="Polar residues" evidence="1">
    <location>
        <begin position="1"/>
        <end position="21"/>
    </location>
</feature>
<feature type="compositionally biased region" description="Pro residues" evidence="1">
    <location>
        <begin position="176"/>
        <end position="192"/>
    </location>
</feature>
<gene>
    <name evidence="3" type="ORF">PROH_17545</name>
</gene>
<dbReference type="AlphaFoldDB" id="A0A0M2PR14"/>
<proteinExistence type="predicted"/>
<reference evidence="3" key="1">
    <citation type="submission" date="2012-04" db="EMBL/GenBank/DDBJ databases">
        <authorList>
            <person name="Borisov I.G."/>
            <person name="Ivanikova N.V."/>
            <person name="Pinevich A.V."/>
        </authorList>
    </citation>
    <scope>NUCLEOTIDE SEQUENCE</scope>
    <source>
        <strain evidence="3">CALU 1027</strain>
    </source>
</reference>
<evidence type="ECO:0000313" key="3">
    <source>
        <dbReference type="EMBL" id="KKI98659.1"/>
    </source>
</evidence>
<feature type="compositionally biased region" description="Pro residues" evidence="1">
    <location>
        <begin position="667"/>
        <end position="683"/>
    </location>
</feature>
<feature type="compositionally biased region" description="Low complexity" evidence="1">
    <location>
        <begin position="728"/>
        <end position="747"/>
    </location>
</feature>
<feature type="region of interest" description="Disordered" evidence="1">
    <location>
        <begin position="659"/>
        <end position="773"/>
    </location>
</feature>
<name>A0A0M2PR14_PROHO</name>
<dbReference type="eggNOG" id="ENOG502Z9EX">
    <property type="taxonomic scope" value="Bacteria"/>
</dbReference>
<dbReference type="STRING" id="317619.GCA_000332315_01627"/>
<feature type="region of interest" description="Disordered" evidence="1">
    <location>
        <begin position="508"/>
        <end position="534"/>
    </location>
</feature>
<feature type="region of interest" description="Disordered" evidence="1">
    <location>
        <begin position="627"/>
        <end position="647"/>
    </location>
</feature>
<keyword evidence="4" id="KW-1185">Reference proteome</keyword>
<protein>
    <recommendedName>
        <fullName evidence="2">SPOR domain-containing protein</fullName>
    </recommendedName>
</protein>
<dbReference type="PROSITE" id="PS51724">
    <property type="entry name" value="SPOR"/>
    <property type="match status" value="1"/>
</dbReference>
<feature type="compositionally biased region" description="Basic and acidic residues" evidence="1">
    <location>
        <begin position="523"/>
        <end position="533"/>
    </location>
</feature>
<dbReference type="EMBL" id="AJTX02000007">
    <property type="protein sequence ID" value="KKI98659.1"/>
    <property type="molecule type" value="Genomic_DNA"/>
</dbReference>
<dbReference type="InterPro" id="IPR036680">
    <property type="entry name" value="SPOR-like_sf"/>
</dbReference>
<feature type="region of interest" description="Disordered" evidence="1">
    <location>
        <begin position="253"/>
        <end position="294"/>
    </location>
</feature>
<evidence type="ECO:0000259" key="2">
    <source>
        <dbReference type="PROSITE" id="PS51724"/>
    </source>
</evidence>
<dbReference type="RefSeq" id="WP_020480606.1">
    <property type="nucleotide sequence ID" value="NZ_KB235936.1"/>
</dbReference>
<dbReference type="Proteomes" id="UP000034681">
    <property type="component" value="Unassembled WGS sequence"/>
</dbReference>
<feature type="compositionally biased region" description="Low complexity" evidence="1">
    <location>
        <begin position="272"/>
        <end position="282"/>
    </location>
</feature>
<dbReference type="OrthoDB" id="532902at2"/>
<dbReference type="SUPFAM" id="SSF110997">
    <property type="entry name" value="Sporulation related repeat"/>
    <property type="match status" value="1"/>
</dbReference>
<dbReference type="GO" id="GO:0042834">
    <property type="term" value="F:peptidoglycan binding"/>
    <property type="evidence" value="ECO:0007669"/>
    <property type="project" value="InterPro"/>
</dbReference>
<comment type="caution">
    <text evidence="3">The sequence shown here is derived from an EMBL/GenBank/DDBJ whole genome shotgun (WGS) entry which is preliminary data.</text>
</comment>
<feature type="compositionally biased region" description="Pro residues" evidence="1">
    <location>
        <begin position="142"/>
        <end position="161"/>
    </location>
</feature>
<feature type="region of interest" description="Disordered" evidence="1">
    <location>
        <begin position="118"/>
        <end position="228"/>
    </location>
</feature>
<dbReference type="InterPro" id="IPR007730">
    <property type="entry name" value="SPOR-like_dom"/>
</dbReference>
<feature type="domain" description="SPOR" evidence="2">
    <location>
        <begin position="823"/>
        <end position="861"/>
    </location>
</feature>
<accession>A0A0M2PR14</accession>
<feature type="compositionally biased region" description="Pro residues" evidence="1">
    <location>
        <begin position="205"/>
        <end position="227"/>
    </location>
</feature>
<feature type="compositionally biased region" description="Polar residues" evidence="1">
    <location>
        <begin position="50"/>
        <end position="63"/>
    </location>
</feature>
<feature type="compositionally biased region" description="Pro residues" evidence="1">
    <location>
        <begin position="748"/>
        <end position="773"/>
    </location>
</feature>
<feature type="compositionally biased region" description="Low complexity" evidence="1">
    <location>
        <begin position="684"/>
        <end position="693"/>
    </location>
</feature>
<feature type="region of interest" description="Disordered" evidence="1">
    <location>
        <begin position="46"/>
        <end position="69"/>
    </location>
</feature>
<sequence length="861" mass="87562">MNNPLTLSNRGDSQQHPQATAPNPDVAAVLTCLDIRLEDELQRYRRQKRIQQAQNQPPVQGSPHSGPLELLGLKRSQAVGLTAVSQKSPLPSLLVGGNTAGSTVAPSFKTGIGKAGIGKAGSGSGVQPFSAGTAIARSGPDPQSPQSPAAPPARPAPPSSPAPGLGNYRSAAAPVSPAPVSPAPVSPPPASPPSDWQVDPWLDSTPPPAPVPTAPAAPPTPVAPPPVSQAQLLQAQLLQAQLLQAQLLQAQRPESAVDPVASPRTPEPSPGSRPSARDAAIADSDRVADTRVDSSMAVETPLDGYGDAPLDQHMAQLFQEAFQFSAFEDQFLDQVASTSQDDGVGAADSRKADTFGATAGFVGMLPVAMETTAIPDDIPDSLDLDFAPGDLAALENLDLNLETAADQPLLSPDPLTPDSVSTQIQPQAYDQSRALDRLEELAAPPHPTVTNASALTLAGSQALSPLVTTSPVPELGASELGASELGIAELGIAELGIAELGIAELGTSELTEPGATGYGSGLDRADGSPEPGDRPLSLNPVAADSHLQTSNFLAPDDYLASSEALLDSLPEDEPTAMPAWVEGLFSPLGLGSLLLLLLSSATLGYVIMNPTVVGNWGIDRWFSRSSPDVTTPAPEPVDPDPTAGPDLAAKEFVDLGLDNLSTVSPQSPSPAPGTPPGTPPPGTTAPDSAAPPGLLSNLKTAIDPTGEVTGNGVSPADTEAAPAPPAAVAPAAPRSAPAPAAPRSAPAPVTPPRSAPAPAPVALPAPTLAPPAPTAAVTVPATLSTPPVPDNPPAAAGFRVVTPYTSDRLLDQAQETVPDAYLKNSDTGANIQFGSFGDRDSAESLVQQLQEQGIDAQIQEP</sequence>
<feature type="compositionally biased region" description="Basic and acidic residues" evidence="1">
    <location>
        <begin position="283"/>
        <end position="292"/>
    </location>
</feature>